<dbReference type="KEGG" id="ffu:CLAFUR5_13444"/>
<keyword evidence="6" id="KW-1185">Reference proteome</keyword>
<dbReference type="Pfam" id="PF12752">
    <property type="entry name" value="SUZ"/>
    <property type="match status" value="1"/>
</dbReference>
<dbReference type="PANTHER" id="PTHR15672:SF8">
    <property type="entry name" value="PROTEIN ENCORE"/>
    <property type="match status" value="1"/>
</dbReference>
<feature type="compositionally biased region" description="Low complexity" evidence="2">
    <location>
        <begin position="607"/>
        <end position="616"/>
    </location>
</feature>
<feature type="region of interest" description="Disordered" evidence="2">
    <location>
        <begin position="592"/>
        <end position="775"/>
    </location>
</feature>
<evidence type="ECO:0000313" key="5">
    <source>
        <dbReference type="EMBL" id="UJO24708.1"/>
    </source>
</evidence>
<feature type="compositionally biased region" description="Polar residues" evidence="2">
    <location>
        <begin position="379"/>
        <end position="392"/>
    </location>
</feature>
<evidence type="ECO:0000313" key="6">
    <source>
        <dbReference type="Proteomes" id="UP000756132"/>
    </source>
</evidence>
<feature type="compositionally biased region" description="Low complexity" evidence="2">
    <location>
        <begin position="31"/>
        <end position="47"/>
    </location>
</feature>
<dbReference type="CDD" id="cd02642">
    <property type="entry name" value="R3H_encore_like"/>
    <property type="match status" value="1"/>
</dbReference>
<feature type="compositionally biased region" description="Polar residues" evidence="2">
    <location>
        <begin position="652"/>
        <end position="690"/>
    </location>
</feature>
<feature type="compositionally biased region" description="Polar residues" evidence="2">
    <location>
        <begin position="757"/>
        <end position="775"/>
    </location>
</feature>
<sequence length="857" mass="92197">MAFAPASASADIKKERLSFAKIAAAGIKPPSTQLTSNNNNTNSNAQQKQDITSQPRDGAPIVTPSNGHTQPPNLPKPKKIVQLVSRGPQDIQKSDMATKSSPEVHVQMVESVPQQQRHHAPEGSLVPAPDDSGTQISSSSGSNKPQSLDGKSVASGTNFTLDEKDSLRPDDSASVKAVDEDDMFSPPGSGLLNSRIGSDDGVRAAFRDQLREISSAEARGRPQMLSTSSRGVLYVPPQGPGIGAVPNVVRSIPEDGAVGVECPPDQKLLEALDNPRDRVWVLKLEQDVIDFVKDPKESSMTLPQCHSFYRLLAHKMADYYMLGHHIEDQSAAVRLYKTPDCRIPPPLTATAPSTAVSTPPPTAPAMKILRRDNGPAIANGSNMPSKSGSENGDSGDEKKTKGPVSREEREARYEAARLRIMGSAKPGDVTEVPKEKQDSRASSTTGKKKKNKARLDDDDGFEARSAYANFYTPPYGSDGQQAQSSYNYPDFTDGAHGQYADPYGTPVPAGVNVRAPMQQGEHTTWTQQSFDPAQAWAQGQPGGYDLLADFQRSMTFQNQIPAPTSSSMGHNTAYGSQYYGGASAWPQQQYEIPTQSPQSGYGYNITSPSQYSQQQQEHSYAFGQLPSQAFPGKAPSMTEHPLPGSYKGKHFNPQSQSFIPGQANTGRPYTPQQGLNGSNNAFTPSFSSPAQLQRQTSAQSQSSTFGSPHHGSPHHHSPHAIQNRPQNQAPLMHPLPQPVFPRQPSPSLPLPPKPGATPQQHPFANGMSPPNNQQNQSLLAKWGTPASLPAKPSISAEQYEAMKAQQMPRQTFCNPAAAFSARLPNVPSPAYPSFGSMPQPGPGQIVNGSYTGGNRRM</sequence>
<dbReference type="Pfam" id="PF01424">
    <property type="entry name" value="R3H"/>
    <property type="match status" value="1"/>
</dbReference>
<feature type="compositionally biased region" description="Low complexity" evidence="2">
    <location>
        <begin position="691"/>
        <end position="710"/>
    </location>
</feature>
<dbReference type="GO" id="GO:0003676">
    <property type="term" value="F:nucleic acid binding"/>
    <property type="evidence" value="ECO:0007669"/>
    <property type="project" value="UniProtKB-UniRule"/>
</dbReference>
<reference evidence="5" key="2">
    <citation type="journal article" date="2022" name="Microb. Genom.">
        <title>A chromosome-scale genome assembly of the tomato pathogen Cladosporium fulvum reveals a compartmentalized genome architecture and the presence of a dispensable chromosome.</title>
        <authorList>
            <person name="Zaccaron A.Z."/>
            <person name="Chen L.H."/>
            <person name="Samaras A."/>
            <person name="Stergiopoulos I."/>
        </authorList>
    </citation>
    <scope>NUCLEOTIDE SEQUENCE</scope>
    <source>
        <strain evidence="5">Race5_Kim</strain>
    </source>
</reference>
<evidence type="ECO:0000256" key="2">
    <source>
        <dbReference type="SAM" id="MobiDB-lite"/>
    </source>
</evidence>
<protein>
    <submittedName>
        <fullName evidence="5">R3H domain-containing protein 2</fullName>
    </submittedName>
</protein>
<dbReference type="AlphaFoldDB" id="A0A9Q8PLK1"/>
<name>A0A9Q8PLK1_PASFU</name>
<accession>A0A9Q8PLK1</accession>
<feature type="domain" description="R3H" evidence="3">
    <location>
        <begin position="278"/>
        <end position="341"/>
    </location>
</feature>
<dbReference type="RefSeq" id="XP_047769074.1">
    <property type="nucleotide sequence ID" value="XM_047912592.1"/>
</dbReference>
<dbReference type="PANTHER" id="PTHR15672">
    <property type="entry name" value="CAMP-REGULATED PHOSPHOPROTEIN 21 RELATED R3H DOMAIN CONTAINING PROTEIN"/>
    <property type="match status" value="1"/>
</dbReference>
<dbReference type="OrthoDB" id="278430at2759"/>
<feature type="domain" description="SUZ" evidence="4">
    <location>
        <begin position="342"/>
        <end position="425"/>
    </location>
</feature>
<dbReference type="GeneID" id="71993322"/>
<dbReference type="Gene3D" id="3.30.1370.50">
    <property type="entry name" value="R3H-like domain"/>
    <property type="match status" value="1"/>
</dbReference>
<feature type="compositionally biased region" description="Polar residues" evidence="2">
    <location>
        <begin position="592"/>
        <end position="606"/>
    </location>
</feature>
<evidence type="ECO:0000256" key="1">
    <source>
        <dbReference type="ARBA" id="ARBA00022553"/>
    </source>
</evidence>
<dbReference type="PROSITE" id="PS51061">
    <property type="entry name" value="R3H"/>
    <property type="match status" value="1"/>
</dbReference>
<dbReference type="SUPFAM" id="SSF82708">
    <property type="entry name" value="R3H domain"/>
    <property type="match status" value="1"/>
</dbReference>
<gene>
    <name evidence="5" type="ORF">CLAFUR5_13444</name>
</gene>
<evidence type="ECO:0000259" key="3">
    <source>
        <dbReference type="PROSITE" id="PS51061"/>
    </source>
</evidence>
<dbReference type="InterPro" id="IPR001374">
    <property type="entry name" value="R3H_dom"/>
</dbReference>
<feature type="region of interest" description="Disordered" evidence="2">
    <location>
        <begin position="26"/>
        <end position="197"/>
    </location>
</feature>
<dbReference type="PROSITE" id="PS51673">
    <property type="entry name" value="SUZ"/>
    <property type="match status" value="1"/>
</dbReference>
<feature type="compositionally biased region" description="Low complexity" evidence="2">
    <location>
        <begin position="348"/>
        <end position="357"/>
    </location>
</feature>
<feature type="compositionally biased region" description="Basic and acidic residues" evidence="2">
    <location>
        <begin position="395"/>
        <end position="417"/>
    </location>
</feature>
<evidence type="ECO:0000259" key="4">
    <source>
        <dbReference type="PROSITE" id="PS51673"/>
    </source>
</evidence>
<feature type="region of interest" description="Disordered" evidence="2">
    <location>
        <begin position="834"/>
        <end position="857"/>
    </location>
</feature>
<keyword evidence="1" id="KW-0597">Phosphoprotein</keyword>
<reference evidence="5" key="1">
    <citation type="submission" date="2021-12" db="EMBL/GenBank/DDBJ databases">
        <authorList>
            <person name="Zaccaron A."/>
            <person name="Stergiopoulos I."/>
        </authorList>
    </citation>
    <scope>NUCLEOTIDE SEQUENCE</scope>
    <source>
        <strain evidence="5">Race5_Kim</strain>
    </source>
</reference>
<organism evidence="5 6">
    <name type="scientific">Passalora fulva</name>
    <name type="common">Tomato leaf mold</name>
    <name type="synonym">Cladosporium fulvum</name>
    <dbReference type="NCBI Taxonomy" id="5499"/>
    <lineage>
        <taxon>Eukaryota</taxon>
        <taxon>Fungi</taxon>
        <taxon>Dikarya</taxon>
        <taxon>Ascomycota</taxon>
        <taxon>Pezizomycotina</taxon>
        <taxon>Dothideomycetes</taxon>
        <taxon>Dothideomycetidae</taxon>
        <taxon>Mycosphaerellales</taxon>
        <taxon>Mycosphaerellaceae</taxon>
        <taxon>Fulvia</taxon>
    </lineage>
</organism>
<dbReference type="GO" id="GO:0006012">
    <property type="term" value="P:galactose metabolic process"/>
    <property type="evidence" value="ECO:0007669"/>
    <property type="project" value="TreeGrafter"/>
</dbReference>
<feature type="compositionally biased region" description="Basic and acidic residues" evidence="2">
    <location>
        <begin position="161"/>
        <end position="173"/>
    </location>
</feature>
<proteinExistence type="predicted"/>
<dbReference type="InterPro" id="IPR024771">
    <property type="entry name" value="SUZ"/>
</dbReference>
<feature type="region of interest" description="Disordered" evidence="2">
    <location>
        <begin position="346"/>
        <end position="460"/>
    </location>
</feature>
<dbReference type="InterPro" id="IPR051937">
    <property type="entry name" value="R3H_domain_containing"/>
</dbReference>
<feature type="compositionally biased region" description="Pro residues" evidence="2">
    <location>
        <begin position="733"/>
        <end position="755"/>
    </location>
</feature>
<dbReference type="EMBL" id="CP090174">
    <property type="protein sequence ID" value="UJO24708.1"/>
    <property type="molecule type" value="Genomic_DNA"/>
</dbReference>
<dbReference type="InterPro" id="IPR036867">
    <property type="entry name" value="R3H_dom_sf"/>
</dbReference>
<dbReference type="Proteomes" id="UP000756132">
    <property type="component" value="Chromosome 12"/>
</dbReference>